<proteinExistence type="predicted"/>
<reference evidence="1 2" key="1">
    <citation type="submission" date="2016-11" db="EMBL/GenBank/DDBJ databases">
        <title>The macronuclear genome of Stentor coeruleus: a giant cell with tiny introns.</title>
        <authorList>
            <person name="Slabodnick M."/>
            <person name="Ruby J.G."/>
            <person name="Reiff S.B."/>
            <person name="Swart E.C."/>
            <person name="Gosai S."/>
            <person name="Prabakaran S."/>
            <person name="Witkowska E."/>
            <person name="Larue G.E."/>
            <person name="Fisher S."/>
            <person name="Freeman R.M."/>
            <person name="Gunawardena J."/>
            <person name="Chu W."/>
            <person name="Stover N.A."/>
            <person name="Gregory B.D."/>
            <person name="Nowacki M."/>
            <person name="Derisi J."/>
            <person name="Roy S.W."/>
            <person name="Marshall W.F."/>
            <person name="Sood P."/>
        </authorList>
    </citation>
    <scope>NUCLEOTIDE SEQUENCE [LARGE SCALE GENOMIC DNA]</scope>
    <source>
        <strain evidence="1">WM001</strain>
    </source>
</reference>
<dbReference type="EMBL" id="MPUH01000232">
    <property type="protein sequence ID" value="OMJ85601.1"/>
    <property type="molecule type" value="Genomic_DNA"/>
</dbReference>
<evidence type="ECO:0000313" key="2">
    <source>
        <dbReference type="Proteomes" id="UP000187209"/>
    </source>
</evidence>
<comment type="caution">
    <text evidence="1">The sequence shown here is derived from an EMBL/GenBank/DDBJ whole genome shotgun (WGS) entry which is preliminary data.</text>
</comment>
<name>A0A1R2C9E0_9CILI</name>
<organism evidence="1 2">
    <name type="scientific">Stentor coeruleus</name>
    <dbReference type="NCBI Taxonomy" id="5963"/>
    <lineage>
        <taxon>Eukaryota</taxon>
        <taxon>Sar</taxon>
        <taxon>Alveolata</taxon>
        <taxon>Ciliophora</taxon>
        <taxon>Postciliodesmatophora</taxon>
        <taxon>Heterotrichea</taxon>
        <taxon>Heterotrichida</taxon>
        <taxon>Stentoridae</taxon>
        <taxon>Stentor</taxon>
    </lineage>
</organism>
<sequence>MSMRKSEEIQTEVNKLYEISKDVSQHPRGSKEHLRKAKEEKNYWKDLNAILSKHGFSTILGKNPTANAIADILIDVLTDYASLKTNFRELEDQLAMQNLAEKAFNSTPPNKSKKISIYETEDSTPNPSVSYKLSILEETKILINSKSYEDIIPDLTKIKKVMMSLPSIEKFINSICKELVPNTNTPDYMDQAMSKFKSLCKIQKEFNFIIEENMNMKKILDYFCKLFDVHGTENVMESIECVFYFVHEMKEFLEVVCI</sequence>
<accession>A0A1R2C9E0</accession>
<dbReference type="AlphaFoldDB" id="A0A1R2C9E0"/>
<evidence type="ECO:0000313" key="1">
    <source>
        <dbReference type="EMBL" id="OMJ85601.1"/>
    </source>
</evidence>
<gene>
    <name evidence="1" type="ORF">SteCoe_13081</name>
</gene>
<keyword evidence="2" id="KW-1185">Reference proteome</keyword>
<dbReference type="Proteomes" id="UP000187209">
    <property type="component" value="Unassembled WGS sequence"/>
</dbReference>
<protein>
    <submittedName>
        <fullName evidence="1">Uncharacterized protein</fullName>
    </submittedName>
</protein>